<dbReference type="EC" id="2.7.7.13" evidence="3"/>
<comment type="pathway">
    <text evidence="1">Nucleotide-sugar biosynthesis; GDP-alpha-D-mannose biosynthesis; GDP-alpha-D-mannose from alpha-D-mannose 1-phosphate (GTP route): step 1/1.</text>
</comment>
<comment type="subunit">
    <text evidence="6">Component of the GMPPA-GMPPB mannose-1-phosphate guanylyltransferase complex composed of 4 GMPPA subunits and 8 tag-335/GMPPB subunits; the complex is organized into three layers, a central layer made up of 2 GMPPA dimers sandwiched between two layers each made up of 2 tag-335/GMPPB dimers. Catalytic activity of tag-335/GMPPB is reduced when part of the complex and binding of GDP-alpha-D-Mannose by GMPPA induces allosteric feedback inhibition of tag-335/GMPPB.</text>
</comment>
<evidence type="ECO:0000256" key="5">
    <source>
        <dbReference type="ARBA" id="ARBA00023134"/>
    </source>
</evidence>
<dbReference type="Proteomes" id="UP000095281">
    <property type="component" value="Unplaced"/>
</dbReference>
<dbReference type="InterPro" id="IPR050486">
    <property type="entry name" value="Mannose-1P_guanyltransferase"/>
</dbReference>
<accession>A0A1I8BCQ6</accession>
<proteinExistence type="inferred from homology"/>
<dbReference type="Gene3D" id="2.160.10.10">
    <property type="entry name" value="Hexapeptide repeat proteins"/>
    <property type="match status" value="1"/>
</dbReference>
<dbReference type="OMA" id="GPNCWIC"/>
<feature type="domain" description="Nucleotidyl transferase" evidence="7">
    <location>
        <begin position="2"/>
        <end position="229"/>
    </location>
</feature>
<sequence>MKALILVGGYGTRLRPLTLTQPKPLVEFANKPMVSHQIEALAAAGVDTVILAVTARIENLLSAEMQKEEQRVGVKIIFSVEEEPMGTAGPLALASNLLKENDEPFFVLNSDVICCFPFNEMMEFHKKHGQCGTIAVTKVEEPSKYGVVVFDEEKTGKIDSFVEKPQEFVGNKINAGLYVLNPSVLDIIPCAPCSIEKEIFPKMAKNGDLYAYVLQGFWMDVGQPKDFLEDCCIGPNVCIGASVKIEEGVRLVDSSILPDTTIHAHSFISNSIVGRKCVVGKWVRIENTSIIGEDVVVKDELYLNGACVLPHKSISASVPNPTIIM</sequence>
<dbReference type="AlphaFoldDB" id="A0A1I8BCQ6"/>
<dbReference type="InterPro" id="IPR029044">
    <property type="entry name" value="Nucleotide-diphossugar_trans"/>
</dbReference>
<dbReference type="CDD" id="cd06425">
    <property type="entry name" value="M1P_guanylylT_B_like_N"/>
    <property type="match status" value="1"/>
</dbReference>
<evidence type="ECO:0000256" key="4">
    <source>
        <dbReference type="ARBA" id="ARBA00022679"/>
    </source>
</evidence>
<keyword evidence="5" id="KW-0342">GTP-binding</keyword>
<comment type="similarity">
    <text evidence="2">Belongs to the transferase hexapeptide repeat family.</text>
</comment>
<evidence type="ECO:0000256" key="2">
    <source>
        <dbReference type="ARBA" id="ARBA00007274"/>
    </source>
</evidence>
<dbReference type="WBParaSite" id="MhA1_Contig20.frz3.gene22">
    <property type="protein sequence ID" value="MhA1_Contig20.frz3.gene22"/>
    <property type="gene ID" value="MhA1_Contig20.frz3.gene22"/>
</dbReference>
<keyword evidence="8" id="KW-1185">Reference proteome</keyword>
<dbReference type="SUPFAM" id="SSF53448">
    <property type="entry name" value="Nucleotide-diphospho-sugar transferases"/>
    <property type="match status" value="1"/>
</dbReference>
<dbReference type="GO" id="GO:0005525">
    <property type="term" value="F:GTP binding"/>
    <property type="evidence" value="ECO:0007669"/>
    <property type="project" value="UniProtKB-KW"/>
</dbReference>
<dbReference type="Pfam" id="PF00483">
    <property type="entry name" value="NTP_transferase"/>
    <property type="match status" value="1"/>
</dbReference>
<evidence type="ECO:0000313" key="8">
    <source>
        <dbReference type="Proteomes" id="UP000095281"/>
    </source>
</evidence>
<evidence type="ECO:0000259" key="7">
    <source>
        <dbReference type="Pfam" id="PF00483"/>
    </source>
</evidence>
<evidence type="ECO:0000313" key="9">
    <source>
        <dbReference type="WBParaSite" id="MhA1_Contig20.frz3.gene22"/>
    </source>
</evidence>
<dbReference type="InterPro" id="IPR045233">
    <property type="entry name" value="GMPPB_N"/>
</dbReference>
<evidence type="ECO:0000256" key="6">
    <source>
        <dbReference type="ARBA" id="ARBA00065107"/>
    </source>
</evidence>
<organism evidence="8 9">
    <name type="scientific">Meloidogyne hapla</name>
    <name type="common">Root-knot nematode worm</name>
    <dbReference type="NCBI Taxonomy" id="6305"/>
    <lineage>
        <taxon>Eukaryota</taxon>
        <taxon>Metazoa</taxon>
        <taxon>Ecdysozoa</taxon>
        <taxon>Nematoda</taxon>
        <taxon>Chromadorea</taxon>
        <taxon>Rhabditida</taxon>
        <taxon>Tylenchina</taxon>
        <taxon>Tylenchomorpha</taxon>
        <taxon>Tylenchoidea</taxon>
        <taxon>Meloidogynidae</taxon>
        <taxon>Meloidogyninae</taxon>
        <taxon>Meloidogyne</taxon>
    </lineage>
</organism>
<reference evidence="9" key="1">
    <citation type="submission" date="2016-11" db="UniProtKB">
        <authorList>
            <consortium name="WormBaseParasite"/>
        </authorList>
    </citation>
    <scope>IDENTIFICATION</scope>
</reference>
<keyword evidence="5" id="KW-0547">Nucleotide-binding</keyword>
<keyword evidence="4" id="KW-0808">Transferase</keyword>
<dbReference type="GO" id="GO:0009298">
    <property type="term" value="P:GDP-mannose biosynthetic process"/>
    <property type="evidence" value="ECO:0007669"/>
    <property type="project" value="InterPro"/>
</dbReference>
<dbReference type="GO" id="GO:0004475">
    <property type="term" value="F:mannose-1-phosphate guanylyltransferase (GTP) activity"/>
    <property type="evidence" value="ECO:0007669"/>
    <property type="project" value="UniProtKB-EC"/>
</dbReference>
<dbReference type="PANTHER" id="PTHR22572">
    <property type="entry name" value="SUGAR-1-PHOSPHATE GUANYL TRANSFERASE"/>
    <property type="match status" value="1"/>
</dbReference>
<dbReference type="InterPro" id="IPR005835">
    <property type="entry name" value="NTP_transferase_dom"/>
</dbReference>
<dbReference type="FunFam" id="3.90.550.10:FF:000013">
    <property type="entry name" value="mannose-1-phosphate guanyltransferase beta"/>
    <property type="match status" value="1"/>
</dbReference>
<dbReference type="Gene3D" id="3.90.550.10">
    <property type="entry name" value="Spore Coat Polysaccharide Biosynthesis Protein SpsA, Chain A"/>
    <property type="match status" value="1"/>
</dbReference>
<evidence type="ECO:0000256" key="1">
    <source>
        <dbReference type="ARBA" id="ARBA00004823"/>
    </source>
</evidence>
<name>A0A1I8BCQ6_MELHA</name>
<evidence type="ECO:0000256" key="3">
    <source>
        <dbReference type="ARBA" id="ARBA00012387"/>
    </source>
</evidence>
<protein>
    <recommendedName>
        <fullName evidence="3">mannose-1-phosphate guanylyltransferase</fullName>
        <ecNumber evidence="3">2.7.7.13</ecNumber>
    </recommendedName>
</protein>